<proteinExistence type="predicted"/>
<name>A0A1F6E461_9BACT</name>
<dbReference type="STRING" id="1798499.A3C95_01575"/>
<dbReference type="Pfam" id="PF26449">
    <property type="entry name" value="DUF8128"/>
    <property type="match status" value="1"/>
</dbReference>
<reference evidence="4 5" key="1">
    <citation type="journal article" date="2016" name="Nat. Commun.">
        <title>Thousands of microbial genomes shed light on interconnected biogeochemical processes in an aquifer system.</title>
        <authorList>
            <person name="Anantharaman K."/>
            <person name="Brown C.T."/>
            <person name="Hug L.A."/>
            <person name="Sharon I."/>
            <person name="Castelle C.J."/>
            <person name="Probst A.J."/>
            <person name="Thomas B.C."/>
            <person name="Singh A."/>
            <person name="Wilkins M.J."/>
            <person name="Karaoz U."/>
            <person name="Brodie E.L."/>
            <person name="Williams K.H."/>
            <person name="Hubbard S.S."/>
            <person name="Banfield J.F."/>
        </authorList>
    </citation>
    <scope>NUCLEOTIDE SEQUENCE [LARGE SCALE GENOMIC DNA]</scope>
</reference>
<gene>
    <name evidence="4" type="ORF">A3C95_01575</name>
</gene>
<protein>
    <recommendedName>
        <fullName evidence="3">DUF8128 domain-containing protein</fullName>
    </recommendedName>
</protein>
<sequence>MFKLPLFETLEGFMKDARDRSGLRPPGWPIFLLGVLIFFNGYLFFKAQVEQALSFMLFLAPVWLAALVLSTAWGLWMIMIRSYYIAAQNYILLEIRPPRSLMKTPLAMEAVLAGLHHYPGESDWHRLYVRGRVRPWWSLEIVSLEGQVHFYIWTRANFRKVVEAAFYSQYPGVQIVEAQDYTRTIAADPGNGWMAWGCDYKHTRIEDAYPIKTYIDYGLDKPQKEPEQTDPMANLVEFAASVGKGEYLWIQYIFRVHLWGEKYGSKKNKEGKPYTWRDQAKEIIMKIRSETREDYTDPTTGEKRPGFPNPTKHQTETMAAIERNVSKLAFDVGARALYINRPEKFDPITITAMIGLFKAFSSEGWNGIKATRWLLEYADFPWEFGNVRRKERRAKHLVEAYRRRQYFHEPFAFSDYMVMSTEELATLFHVPSGAVGSPALPRIQSATGEAPVNLPT</sequence>
<dbReference type="EMBL" id="MFLM01000009">
    <property type="protein sequence ID" value="OGG68377.1"/>
    <property type="molecule type" value="Genomic_DNA"/>
</dbReference>
<feature type="domain" description="DUF8128" evidence="3">
    <location>
        <begin position="92"/>
        <end position="434"/>
    </location>
</feature>
<comment type="caution">
    <text evidence="4">The sequence shown here is derived from an EMBL/GenBank/DDBJ whole genome shotgun (WGS) entry which is preliminary data.</text>
</comment>
<feature type="transmembrane region" description="Helical" evidence="2">
    <location>
        <begin position="57"/>
        <end position="79"/>
    </location>
</feature>
<evidence type="ECO:0000259" key="3">
    <source>
        <dbReference type="Pfam" id="PF26449"/>
    </source>
</evidence>
<feature type="transmembrane region" description="Helical" evidence="2">
    <location>
        <begin position="28"/>
        <end position="45"/>
    </location>
</feature>
<feature type="compositionally biased region" description="Basic and acidic residues" evidence="1">
    <location>
        <begin position="294"/>
        <end position="305"/>
    </location>
</feature>
<keyword evidence="2" id="KW-1133">Transmembrane helix</keyword>
<accession>A0A1F6E461</accession>
<evidence type="ECO:0000256" key="1">
    <source>
        <dbReference type="SAM" id="MobiDB-lite"/>
    </source>
</evidence>
<organism evidence="4 5">
    <name type="scientific">Candidatus Kaiserbacteria bacterium RIFCSPHIGHO2_02_FULL_56_30</name>
    <dbReference type="NCBI Taxonomy" id="1798499"/>
    <lineage>
        <taxon>Bacteria</taxon>
        <taxon>Candidatus Kaiseribacteriota</taxon>
    </lineage>
</organism>
<dbReference type="InterPro" id="IPR058441">
    <property type="entry name" value="DUF8128"/>
</dbReference>
<evidence type="ECO:0000313" key="5">
    <source>
        <dbReference type="Proteomes" id="UP000177107"/>
    </source>
</evidence>
<evidence type="ECO:0000313" key="4">
    <source>
        <dbReference type="EMBL" id="OGG68377.1"/>
    </source>
</evidence>
<dbReference type="AlphaFoldDB" id="A0A1F6E461"/>
<evidence type="ECO:0000256" key="2">
    <source>
        <dbReference type="SAM" id="Phobius"/>
    </source>
</evidence>
<feature type="region of interest" description="Disordered" evidence="1">
    <location>
        <begin position="294"/>
        <end position="313"/>
    </location>
</feature>
<keyword evidence="2" id="KW-0472">Membrane</keyword>
<dbReference type="Proteomes" id="UP000177107">
    <property type="component" value="Unassembled WGS sequence"/>
</dbReference>
<keyword evidence="2" id="KW-0812">Transmembrane</keyword>